<name>A0A9P5N2W2_9AGAM</name>
<dbReference type="SUPFAM" id="SSF46689">
    <property type="entry name" value="Homeodomain-like"/>
    <property type="match status" value="4"/>
</dbReference>
<dbReference type="OrthoDB" id="2143914at2759"/>
<reference evidence="8" key="2">
    <citation type="journal article" date="2020" name="Nat. Commun.">
        <title>Large-scale genome sequencing of mycorrhizal fungi provides insights into the early evolution of symbiotic traits.</title>
        <authorList>
            <person name="Miyauchi S."/>
            <person name="Kiss E."/>
            <person name="Kuo A."/>
            <person name="Drula E."/>
            <person name="Kohler A."/>
            <person name="Sanchez-Garcia M."/>
            <person name="Morin E."/>
            <person name="Andreopoulos B."/>
            <person name="Barry K.W."/>
            <person name="Bonito G."/>
            <person name="Buee M."/>
            <person name="Carver A."/>
            <person name="Chen C."/>
            <person name="Cichocki N."/>
            <person name="Clum A."/>
            <person name="Culley D."/>
            <person name="Crous P.W."/>
            <person name="Fauchery L."/>
            <person name="Girlanda M."/>
            <person name="Hayes R.D."/>
            <person name="Keri Z."/>
            <person name="LaButti K."/>
            <person name="Lipzen A."/>
            <person name="Lombard V."/>
            <person name="Magnuson J."/>
            <person name="Maillard F."/>
            <person name="Murat C."/>
            <person name="Nolan M."/>
            <person name="Ohm R.A."/>
            <person name="Pangilinan J."/>
            <person name="Pereira M.F."/>
            <person name="Perotto S."/>
            <person name="Peter M."/>
            <person name="Pfister S."/>
            <person name="Riley R."/>
            <person name="Sitrit Y."/>
            <person name="Stielow J.B."/>
            <person name="Szollosi G."/>
            <person name="Zifcakova L."/>
            <person name="Stursova M."/>
            <person name="Spatafora J.W."/>
            <person name="Tedersoo L."/>
            <person name="Vaario L.M."/>
            <person name="Yamada A."/>
            <person name="Yan M."/>
            <person name="Wang P."/>
            <person name="Xu J."/>
            <person name="Bruns T."/>
            <person name="Baldrian P."/>
            <person name="Vilgalys R."/>
            <person name="Dunand C."/>
            <person name="Henrissat B."/>
            <person name="Grigoriev I.V."/>
            <person name="Hibbett D."/>
            <person name="Nagy L.G."/>
            <person name="Martin F.M."/>
        </authorList>
    </citation>
    <scope>NUCLEOTIDE SEQUENCE</scope>
    <source>
        <strain evidence="8">Prilba</strain>
    </source>
</reference>
<comment type="caution">
    <text evidence="8">The sequence shown here is derived from an EMBL/GenBank/DDBJ whole genome shotgun (WGS) entry which is preliminary data.</text>
</comment>
<dbReference type="EMBL" id="WHVB01000003">
    <property type="protein sequence ID" value="KAF8484987.1"/>
    <property type="molecule type" value="Genomic_DNA"/>
</dbReference>
<dbReference type="Pfam" id="PF13921">
    <property type="entry name" value="Myb_DNA-bind_6"/>
    <property type="match status" value="1"/>
</dbReference>
<evidence type="ECO:0000256" key="5">
    <source>
        <dbReference type="SAM" id="MobiDB-lite"/>
    </source>
</evidence>
<dbReference type="GO" id="GO:0019185">
    <property type="term" value="C:snRNA-activating protein complex"/>
    <property type="evidence" value="ECO:0007669"/>
    <property type="project" value="TreeGrafter"/>
</dbReference>
<keyword evidence="9" id="KW-1185">Reference proteome</keyword>
<accession>A0A9P5N2W2</accession>
<feature type="domain" description="Myb-like" evidence="6">
    <location>
        <begin position="337"/>
        <end position="389"/>
    </location>
</feature>
<dbReference type="PANTHER" id="PTHR46621:SF1">
    <property type="entry name" value="SNRNA-ACTIVATING PROTEIN COMPLEX SUBUNIT 4"/>
    <property type="match status" value="1"/>
</dbReference>
<organism evidence="8 9">
    <name type="scientific">Russula ochroleuca</name>
    <dbReference type="NCBI Taxonomy" id="152965"/>
    <lineage>
        <taxon>Eukaryota</taxon>
        <taxon>Fungi</taxon>
        <taxon>Dikarya</taxon>
        <taxon>Basidiomycota</taxon>
        <taxon>Agaricomycotina</taxon>
        <taxon>Agaricomycetes</taxon>
        <taxon>Russulales</taxon>
        <taxon>Russulaceae</taxon>
        <taxon>Russula</taxon>
    </lineage>
</organism>
<feature type="compositionally biased region" description="Basic residues" evidence="5">
    <location>
        <begin position="418"/>
        <end position="439"/>
    </location>
</feature>
<evidence type="ECO:0000256" key="4">
    <source>
        <dbReference type="ARBA" id="ARBA00023242"/>
    </source>
</evidence>
<gene>
    <name evidence="8" type="ORF">DFH94DRAFT_257254</name>
</gene>
<feature type="domain" description="HTH myb-type" evidence="7">
    <location>
        <begin position="286"/>
        <end position="340"/>
    </location>
</feature>
<evidence type="ECO:0000259" key="7">
    <source>
        <dbReference type="PROSITE" id="PS51294"/>
    </source>
</evidence>
<dbReference type="InterPro" id="IPR051575">
    <property type="entry name" value="Myb-like_DNA-bd"/>
</dbReference>
<feature type="compositionally biased region" description="Polar residues" evidence="5">
    <location>
        <begin position="391"/>
        <end position="403"/>
    </location>
</feature>
<dbReference type="Proteomes" id="UP000759537">
    <property type="component" value="Unassembled WGS sequence"/>
</dbReference>
<dbReference type="GO" id="GO:0001006">
    <property type="term" value="F:RNA polymerase III type 3 promoter sequence-specific DNA binding"/>
    <property type="evidence" value="ECO:0007669"/>
    <property type="project" value="TreeGrafter"/>
</dbReference>
<keyword evidence="3" id="KW-0804">Transcription</keyword>
<dbReference type="SMART" id="SM00717">
    <property type="entry name" value="SANT"/>
    <property type="match status" value="5"/>
</dbReference>
<keyword evidence="2" id="KW-0238">DNA-binding</keyword>
<dbReference type="InterPro" id="IPR009057">
    <property type="entry name" value="Homeodomain-like_sf"/>
</dbReference>
<evidence type="ECO:0000256" key="1">
    <source>
        <dbReference type="ARBA" id="ARBA00023015"/>
    </source>
</evidence>
<evidence type="ECO:0000313" key="8">
    <source>
        <dbReference type="EMBL" id="KAF8484987.1"/>
    </source>
</evidence>
<keyword evidence="4" id="KW-0539">Nucleus</keyword>
<evidence type="ECO:0000256" key="2">
    <source>
        <dbReference type="ARBA" id="ARBA00023125"/>
    </source>
</evidence>
<dbReference type="Pfam" id="PF00249">
    <property type="entry name" value="Myb_DNA-binding"/>
    <property type="match status" value="1"/>
</dbReference>
<dbReference type="PANTHER" id="PTHR46621">
    <property type="entry name" value="SNRNA-ACTIVATING PROTEIN COMPLEX SUBUNIT 4"/>
    <property type="match status" value="1"/>
</dbReference>
<feature type="domain" description="Myb-like" evidence="6">
    <location>
        <begin position="286"/>
        <end position="336"/>
    </location>
</feature>
<dbReference type="InterPro" id="IPR001005">
    <property type="entry name" value="SANT/Myb"/>
</dbReference>
<dbReference type="GO" id="GO:0042796">
    <property type="term" value="P:snRNA transcription by RNA polymerase III"/>
    <property type="evidence" value="ECO:0007669"/>
    <property type="project" value="TreeGrafter"/>
</dbReference>
<feature type="region of interest" description="Disordered" evidence="5">
    <location>
        <begin position="389"/>
        <end position="439"/>
    </location>
</feature>
<dbReference type="GO" id="GO:0042795">
    <property type="term" value="P:snRNA transcription by RNA polymerase II"/>
    <property type="evidence" value="ECO:0007669"/>
    <property type="project" value="TreeGrafter"/>
</dbReference>
<dbReference type="PROSITE" id="PS51294">
    <property type="entry name" value="HTH_MYB"/>
    <property type="match status" value="2"/>
</dbReference>
<dbReference type="InterPro" id="IPR017930">
    <property type="entry name" value="Myb_dom"/>
</dbReference>
<feature type="domain" description="HTH myb-type" evidence="7">
    <location>
        <begin position="342"/>
        <end position="393"/>
    </location>
</feature>
<feature type="domain" description="Myb-like" evidence="6">
    <location>
        <begin position="241"/>
        <end position="285"/>
    </location>
</feature>
<evidence type="ECO:0000256" key="3">
    <source>
        <dbReference type="ARBA" id="ARBA00023163"/>
    </source>
</evidence>
<dbReference type="Gene3D" id="1.10.10.60">
    <property type="entry name" value="Homeodomain-like"/>
    <property type="match status" value="3"/>
</dbReference>
<evidence type="ECO:0000313" key="9">
    <source>
        <dbReference type="Proteomes" id="UP000759537"/>
    </source>
</evidence>
<protein>
    <submittedName>
        <fullName evidence="8">Uncharacterized protein</fullName>
    </submittedName>
</protein>
<evidence type="ECO:0000259" key="6">
    <source>
        <dbReference type="PROSITE" id="PS50090"/>
    </source>
</evidence>
<dbReference type="PROSITE" id="PS50090">
    <property type="entry name" value="MYB_LIKE"/>
    <property type="match status" value="3"/>
</dbReference>
<reference evidence="8" key="1">
    <citation type="submission" date="2019-10" db="EMBL/GenBank/DDBJ databases">
        <authorList>
            <consortium name="DOE Joint Genome Institute"/>
            <person name="Kuo A."/>
            <person name="Miyauchi S."/>
            <person name="Kiss E."/>
            <person name="Drula E."/>
            <person name="Kohler A."/>
            <person name="Sanchez-Garcia M."/>
            <person name="Andreopoulos B."/>
            <person name="Barry K.W."/>
            <person name="Bonito G."/>
            <person name="Buee M."/>
            <person name="Carver A."/>
            <person name="Chen C."/>
            <person name="Cichocki N."/>
            <person name="Clum A."/>
            <person name="Culley D."/>
            <person name="Crous P.W."/>
            <person name="Fauchery L."/>
            <person name="Girlanda M."/>
            <person name="Hayes R."/>
            <person name="Keri Z."/>
            <person name="LaButti K."/>
            <person name="Lipzen A."/>
            <person name="Lombard V."/>
            <person name="Magnuson J."/>
            <person name="Maillard F."/>
            <person name="Morin E."/>
            <person name="Murat C."/>
            <person name="Nolan M."/>
            <person name="Ohm R."/>
            <person name="Pangilinan J."/>
            <person name="Pereira M."/>
            <person name="Perotto S."/>
            <person name="Peter M."/>
            <person name="Riley R."/>
            <person name="Sitrit Y."/>
            <person name="Stielow B."/>
            <person name="Szollosi G."/>
            <person name="Zifcakova L."/>
            <person name="Stursova M."/>
            <person name="Spatafora J.W."/>
            <person name="Tedersoo L."/>
            <person name="Vaario L.-M."/>
            <person name="Yamada A."/>
            <person name="Yan M."/>
            <person name="Wang P."/>
            <person name="Xu J."/>
            <person name="Bruns T."/>
            <person name="Baldrian P."/>
            <person name="Vilgalys R."/>
            <person name="Henrissat B."/>
            <person name="Grigoriev I.V."/>
            <person name="Hibbett D."/>
            <person name="Nagy L.G."/>
            <person name="Martin F.M."/>
        </authorList>
    </citation>
    <scope>NUCLEOTIDE SEQUENCE</scope>
    <source>
        <strain evidence="8">Prilba</strain>
    </source>
</reference>
<proteinExistence type="predicted"/>
<sequence length="480" mass="54937">MTGNDLKDILQSAVQLNKDHQYALNVYTERLETELEAVDKLLTAAELEEEELHLDIAGSIQVAGARKPLGLLSSTDLLSEYSPFYDDATRRQRFLSFTEYHPMKPKEAESLREAVRLENRRLRAYEAQRRGEQPFASQHSMEDLESTEGLDWEHIATKVNTDSSTISQRSARECKIHWLGDRHPRFNHSPWAPSEIVAAKALVEGHEGSDIDWVSIAEQLGTRRTPIDVMRNTIARKTHVWDAESDRRLLEAVQKYGTESWSLVARAVSEDAQINSCQNRWYRTVDPSIRRGSWSPEEDAQLRLAVDLYGKAWMEVASFIPGRTNEQCRERWTERLNPKVPRGKWTAEEDARLLSAVDEFGEKSWKEVSDSVGTGRTDNTCRSRYDALKSRGSSDTTCGTSGEQMVVPVTKGSSSSKPRQRNRKGRIHHGTPKRRRVVARRHEQCKQREEPLKWSKRMGRNRELILLLGTPRTHALGRGR</sequence>
<dbReference type="CDD" id="cd00167">
    <property type="entry name" value="SANT"/>
    <property type="match status" value="3"/>
</dbReference>
<keyword evidence="1" id="KW-0805">Transcription regulation</keyword>
<dbReference type="AlphaFoldDB" id="A0A9P5N2W2"/>
<dbReference type="GO" id="GO:0000978">
    <property type="term" value="F:RNA polymerase II cis-regulatory region sequence-specific DNA binding"/>
    <property type="evidence" value="ECO:0007669"/>
    <property type="project" value="TreeGrafter"/>
</dbReference>